<dbReference type="PIRSF" id="PIRSF034852">
    <property type="entry name" value="UCP034852"/>
    <property type="match status" value="1"/>
</dbReference>
<proteinExistence type="inferred from homology"/>
<comment type="similarity">
    <text evidence="1">Belongs to the HesB/IscA family.</text>
</comment>
<protein>
    <submittedName>
        <fullName evidence="2">HesB/YadR/YfhF family protein</fullName>
    </submittedName>
</protein>
<name>A0ABW8I6R1_9BACI</name>
<dbReference type="Proteomes" id="UP001619911">
    <property type="component" value="Unassembled WGS sequence"/>
</dbReference>
<accession>A0ABW8I6R1</accession>
<sequence>MNIQLDPRVLIWFKDEMNVSSGHYIRFFVRYGGSSPLHQGFSLGVSKDEPIEIGTKIEADGAVYFIEQSDLWYFDNHDLYVKYNEKLDEPEYEYIKQS</sequence>
<dbReference type="RefSeq" id="WP_404315431.1">
    <property type="nucleotide sequence ID" value="NZ_JAUIYO010000002.1"/>
</dbReference>
<evidence type="ECO:0000313" key="2">
    <source>
        <dbReference type="EMBL" id="MFK2825165.1"/>
    </source>
</evidence>
<dbReference type="InterPro" id="IPR035903">
    <property type="entry name" value="HesB-like_dom_sf"/>
</dbReference>
<evidence type="ECO:0000313" key="3">
    <source>
        <dbReference type="Proteomes" id="UP001619911"/>
    </source>
</evidence>
<reference evidence="2 3" key="1">
    <citation type="submission" date="2023-07" db="EMBL/GenBank/DDBJ databases">
        <title>Bacillus lucianemedeirus sp. nov, a new species isolated from an immunobiological production facility.</title>
        <authorList>
            <person name="Costa L.V."/>
            <person name="Miranda R.V.S.L."/>
            <person name="Brandao M.L.L."/>
            <person name="Reis C.M.F."/>
            <person name="Frazao A.M."/>
            <person name="Cruz F.V."/>
            <person name="Baio P.V.P."/>
            <person name="Veras J.F.C."/>
            <person name="Ramos J.N."/>
            <person name="Vieira V."/>
        </authorList>
    </citation>
    <scope>NUCLEOTIDE SEQUENCE [LARGE SCALE GENOMIC DNA]</scope>
    <source>
        <strain evidence="2 3">B190/17</strain>
    </source>
</reference>
<dbReference type="EMBL" id="JAUIYO010000002">
    <property type="protein sequence ID" value="MFK2825165.1"/>
    <property type="molecule type" value="Genomic_DNA"/>
</dbReference>
<evidence type="ECO:0000256" key="1">
    <source>
        <dbReference type="ARBA" id="ARBA00006718"/>
    </source>
</evidence>
<gene>
    <name evidence="2" type="ORF">QYG89_05630</name>
</gene>
<organism evidence="2 3">
    <name type="scientific">Bacillus lumedeiriae</name>
    <dbReference type="NCBI Taxonomy" id="3058829"/>
    <lineage>
        <taxon>Bacteria</taxon>
        <taxon>Bacillati</taxon>
        <taxon>Bacillota</taxon>
        <taxon>Bacilli</taxon>
        <taxon>Bacillales</taxon>
        <taxon>Bacillaceae</taxon>
        <taxon>Bacillus</taxon>
    </lineage>
</organism>
<dbReference type="InterPro" id="IPR008326">
    <property type="entry name" value="PdhI-like"/>
</dbReference>
<dbReference type="SUPFAM" id="SSF89360">
    <property type="entry name" value="HesB-like domain"/>
    <property type="match status" value="1"/>
</dbReference>
<comment type="caution">
    <text evidence="2">The sequence shown here is derived from an EMBL/GenBank/DDBJ whole genome shotgun (WGS) entry which is preliminary data.</text>
</comment>
<keyword evidence="3" id="KW-1185">Reference proteome</keyword>